<feature type="transmembrane region" description="Helical" evidence="1">
    <location>
        <begin position="30"/>
        <end position="57"/>
    </location>
</feature>
<protein>
    <submittedName>
        <fullName evidence="2">Uncharacterized protein</fullName>
    </submittedName>
</protein>
<reference evidence="2 3" key="1">
    <citation type="journal article" date="2016" name="Nat. Commun.">
        <title>Thousands of microbial genomes shed light on interconnected biogeochemical processes in an aquifer system.</title>
        <authorList>
            <person name="Anantharaman K."/>
            <person name="Brown C.T."/>
            <person name="Hug L.A."/>
            <person name="Sharon I."/>
            <person name="Castelle C.J."/>
            <person name="Probst A.J."/>
            <person name="Thomas B.C."/>
            <person name="Singh A."/>
            <person name="Wilkins M.J."/>
            <person name="Karaoz U."/>
            <person name="Brodie E.L."/>
            <person name="Williams K.H."/>
            <person name="Hubbard S.S."/>
            <person name="Banfield J.F."/>
        </authorList>
    </citation>
    <scope>NUCLEOTIDE SEQUENCE [LARGE SCALE GENOMIC DNA]</scope>
</reference>
<keyword evidence="1" id="KW-0812">Transmembrane</keyword>
<comment type="caution">
    <text evidence="2">The sequence shown here is derived from an EMBL/GenBank/DDBJ whole genome shotgun (WGS) entry which is preliminary data.</text>
</comment>
<organism evidence="2 3">
    <name type="scientific">Candidatus Giovannonibacteria bacterium RIFCSPHIGHO2_02_FULL_46_20</name>
    <dbReference type="NCBI Taxonomy" id="1798338"/>
    <lineage>
        <taxon>Bacteria</taxon>
        <taxon>Candidatus Giovannoniibacteriota</taxon>
    </lineage>
</organism>
<keyword evidence="1" id="KW-0472">Membrane</keyword>
<gene>
    <name evidence="2" type="ORF">A3J56_02130</name>
</gene>
<sequence>MEIVLLSIIAGALIVQLANSWLGDEDVIGMLWFYYTGAIIVILISSAIVYGIAWWIVSFMGW</sequence>
<name>A0A1F5WDK5_9BACT</name>
<dbReference type="STRING" id="1798338.A3J56_02130"/>
<evidence type="ECO:0000313" key="3">
    <source>
        <dbReference type="Proteomes" id="UP000178406"/>
    </source>
</evidence>
<accession>A0A1F5WDK5</accession>
<keyword evidence="1" id="KW-1133">Transmembrane helix</keyword>
<dbReference type="Proteomes" id="UP000178406">
    <property type="component" value="Unassembled WGS sequence"/>
</dbReference>
<evidence type="ECO:0000256" key="1">
    <source>
        <dbReference type="SAM" id="Phobius"/>
    </source>
</evidence>
<proteinExistence type="predicted"/>
<dbReference type="AlphaFoldDB" id="A0A1F5WDK5"/>
<evidence type="ECO:0000313" key="2">
    <source>
        <dbReference type="EMBL" id="OGF73809.1"/>
    </source>
</evidence>
<dbReference type="EMBL" id="MFHQ01000036">
    <property type="protein sequence ID" value="OGF73809.1"/>
    <property type="molecule type" value="Genomic_DNA"/>
</dbReference>